<evidence type="ECO:0000313" key="2">
    <source>
        <dbReference type="EMBL" id="KAL2036469.1"/>
    </source>
</evidence>
<accession>A0ABR3ZVE3</accession>
<feature type="chain" id="PRO_5046972508" evidence="1">
    <location>
        <begin position="22"/>
        <end position="77"/>
    </location>
</feature>
<reference evidence="2 3" key="1">
    <citation type="submission" date="2024-09" db="EMBL/GenBank/DDBJ databases">
        <title>Rethinking Asexuality: The Enigmatic Case of Functional Sexual Genes in Lepraria (Stereocaulaceae).</title>
        <authorList>
            <person name="Doellman M."/>
            <person name="Sun Y."/>
            <person name="Barcenas-Pena A."/>
            <person name="Lumbsch H.T."/>
            <person name="Grewe F."/>
        </authorList>
    </citation>
    <scope>NUCLEOTIDE SEQUENCE [LARGE SCALE GENOMIC DNA]</scope>
    <source>
        <strain evidence="2 3">Mercado 3170</strain>
    </source>
</reference>
<proteinExistence type="predicted"/>
<evidence type="ECO:0000256" key="1">
    <source>
        <dbReference type="SAM" id="SignalP"/>
    </source>
</evidence>
<keyword evidence="1" id="KW-0732">Signal</keyword>
<name>A0ABR3ZVE3_9LECA</name>
<comment type="caution">
    <text evidence="2">The sequence shown here is derived from an EMBL/GenBank/DDBJ whole genome shotgun (WGS) entry which is preliminary data.</text>
</comment>
<sequence length="77" mass="7798">MHFSRIFSLLAILAAAGTALATQCADGTGHVEGTTCGDASPGQTTCNCVNTKQLVCAGTWKVDANCAHGCSQGVCNH</sequence>
<dbReference type="EMBL" id="JBEFKJ010000082">
    <property type="protein sequence ID" value="KAL2036469.1"/>
    <property type="molecule type" value="Genomic_DNA"/>
</dbReference>
<gene>
    <name evidence="2" type="ORF">N7G274_010804</name>
</gene>
<dbReference type="Proteomes" id="UP001590950">
    <property type="component" value="Unassembled WGS sequence"/>
</dbReference>
<organism evidence="2 3">
    <name type="scientific">Stereocaulon virgatum</name>
    <dbReference type="NCBI Taxonomy" id="373712"/>
    <lineage>
        <taxon>Eukaryota</taxon>
        <taxon>Fungi</taxon>
        <taxon>Dikarya</taxon>
        <taxon>Ascomycota</taxon>
        <taxon>Pezizomycotina</taxon>
        <taxon>Lecanoromycetes</taxon>
        <taxon>OSLEUM clade</taxon>
        <taxon>Lecanoromycetidae</taxon>
        <taxon>Lecanorales</taxon>
        <taxon>Lecanorineae</taxon>
        <taxon>Stereocaulaceae</taxon>
        <taxon>Stereocaulon</taxon>
    </lineage>
</organism>
<keyword evidence="3" id="KW-1185">Reference proteome</keyword>
<protein>
    <submittedName>
        <fullName evidence="2">Uncharacterized protein</fullName>
    </submittedName>
</protein>
<feature type="signal peptide" evidence="1">
    <location>
        <begin position="1"/>
        <end position="21"/>
    </location>
</feature>
<evidence type="ECO:0000313" key="3">
    <source>
        <dbReference type="Proteomes" id="UP001590950"/>
    </source>
</evidence>